<organism evidence="5 6">
    <name type="scientific">Synchytrium endobioticum</name>
    <dbReference type="NCBI Taxonomy" id="286115"/>
    <lineage>
        <taxon>Eukaryota</taxon>
        <taxon>Fungi</taxon>
        <taxon>Fungi incertae sedis</taxon>
        <taxon>Chytridiomycota</taxon>
        <taxon>Chytridiomycota incertae sedis</taxon>
        <taxon>Chytridiomycetes</taxon>
        <taxon>Synchytriales</taxon>
        <taxon>Synchytriaceae</taxon>
        <taxon>Synchytrium</taxon>
    </lineage>
</organism>
<dbReference type="PROSITE" id="PS51585">
    <property type="entry name" value="SAM_MT_TPMT"/>
    <property type="match status" value="1"/>
</dbReference>
<dbReference type="InterPro" id="IPR029063">
    <property type="entry name" value="SAM-dependent_MTases_sf"/>
</dbReference>
<keyword evidence="6" id="KW-1185">Reference proteome</keyword>
<dbReference type="EMBL" id="QEAN01000269">
    <property type="protein sequence ID" value="TPX41488.1"/>
    <property type="molecule type" value="Genomic_DNA"/>
</dbReference>
<keyword evidence="3 5" id="KW-0808">Transferase</keyword>
<dbReference type="Pfam" id="PF05724">
    <property type="entry name" value="TPMT"/>
    <property type="match status" value="1"/>
</dbReference>
<reference evidence="5 6" key="1">
    <citation type="journal article" date="2019" name="Sci. Rep.">
        <title>Comparative genomics of chytrid fungi reveal insights into the obligate biotrophic and pathogenic lifestyle of Synchytrium endobioticum.</title>
        <authorList>
            <person name="van de Vossenberg B.T.L.H."/>
            <person name="Warris S."/>
            <person name="Nguyen H.D.T."/>
            <person name="van Gent-Pelzer M.P.E."/>
            <person name="Joly D.L."/>
            <person name="van de Geest H.C."/>
            <person name="Bonants P.J.M."/>
            <person name="Smith D.S."/>
            <person name="Levesque C.A."/>
            <person name="van der Lee T.A.J."/>
        </authorList>
    </citation>
    <scope>NUCLEOTIDE SEQUENCE [LARGE SCALE GENOMIC DNA]</scope>
    <source>
        <strain evidence="5 6">MB42</strain>
    </source>
</reference>
<dbReference type="PANTHER" id="PTHR32183:SF6">
    <property type="entry name" value="CYSTEINE SULFINATE DESULFINASE_CYSTEINE DESULFURASE AND RELATED ENZYMES"/>
    <property type="match status" value="1"/>
</dbReference>
<gene>
    <name evidence="5" type="ORF">SeMB42_g05546</name>
</gene>
<accession>A0A507CQX2</accession>
<dbReference type="VEuPathDB" id="FungiDB:SeMB42_g05546"/>
<proteinExistence type="predicted"/>
<dbReference type="PANTHER" id="PTHR32183">
    <property type="match status" value="1"/>
</dbReference>
<comment type="caution">
    <text evidence="5">The sequence shown here is derived from an EMBL/GenBank/DDBJ whole genome shotgun (WGS) entry which is preliminary data.</text>
</comment>
<dbReference type="STRING" id="286115.A0A507CQX2"/>
<sequence length="222" mass="24580">AGTMSTNFPRRHDPEIRKKMQAMVNSTEDGWNQAWQNDLTLWDQGQSSPALVNLIKEGVVPNGRCLVPGCGSGWDCFLFVETGNRTAVGVDMAPLGIDAAIRARQKAGISEEKVELICADFFMFSSGDGFDVVYDYTFLCALKPSLRIPWAKRMGELLKPGGVLITLMFPLATFDGGPPYALSVETYHELLDDAFDCIFVKDCDSFPTRQGQEKIGLWKRKG</sequence>
<evidence type="ECO:0000256" key="4">
    <source>
        <dbReference type="ARBA" id="ARBA00022691"/>
    </source>
</evidence>
<feature type="non-terminal residue" evidence="5">
    <location>
        <position position="1"/>
    </location>
</feature>
<dbReference type="SUPFAM" id="SSF53335">
    <property type="entry name" value="S-adenosyl-L-methionine-dependent methyltransferases"/>
    <property type="match status" value="1"/>
</dbReference>
<evidence type="ECO:0000313" key="6">
    <source>
        <dbReference type="Proteomes" id="UP000317494"/>
    </source>
</evidence>
<dbReference type="GO" id="GO:0032259">
    <property type="term" value="P:methylation"/>
    <property type="evidence" value="ECO:0007669"/>
    <property type="project" value="UniProtKB-KW"/>
</dbReference>
<protein>
    <submittedName>
        <fullName evidence="5">Thiopurine S-methyltransferase</fullName>
    </submittedName>
</protein>
<dbReference type="AlphaFoldDB" id="A0A507CQX2"/>
<name>A0A507CQX2_9FUNG</name>
<keyword evidence="2 5" id="KW-0489">Methyltransferase</keyword>
<dbReference type="GO" id="GO:0008757">
    <property type="term" value="F:S-adenosylmethionine-dependent methyltransferase activity"/>
    <property type="evidence" value="ECO:0007669"/>
    <property type="project" value="InterPro"/>
</dbReference>
<evidence type="ECO:0000256" key="1">
    <source>
        <dbReference type="ARBA" id="ARBA00022553"/>
    </source>
</evidence>
<dbReference type="InterPro" id="IPR008854">
    <property type="entry name" value="TPMT"/>
</dbReference>
<dbReference type="CDD" id="cd02440">
    <property type="entry name" value="AdoMet_MTases"/>
    <property type="match status" value="1"/>
</dbReference>
<dbReference type="Proteomes" id="UP000317494">
    <property type="component" value="Unassembled WGS sequence"/>
</dbReference>
<evidence type="ECO:0000256" key="3">
    <source>
        <dbReference type="ARBA" id="ARBA00022679"/>
    </source>
</evidence>
<dbReference type="Gene3D" id="3.40.50.150">
    <property type="entry name" value="Vaccinia Virus protein VP39"/>
    <property type="match status" value="1"/>
</dbReference>
<keyword evidence="4" id="KW-0949">S-adenosyl-L-methionine</keyword>
<evidence type="ECO:0000256" key="2">
    <source>
        <dbReference type="ARBA" id="ARBA00022603"/>
    </source>
</evidence>
<evidence type="ECO:0000313" key="5">
    <source>
        <dbReference type="EMBL" id="TPX41488.1"/>
    </source>
</evidence>
<keyword evidence="1" id="KW-0597">Phosphoprotein</keyword>